<keyword evidence="5 8" id="KW-0371">Homeobox</keyword>
<dbReference type="Pfam" id="PF07526">
    <property type="entry name" value="POX"/>
    <property type="match status" value="2"/>
</dbReference>
<dbReference type="PROSITE" id="PS50071">
    <property type="entry name" value="HOMEOBOX_2"/>
    <property type="match status" value="1"/>
</dbReference>
<feature type="compositionally biased region" description="Low complexity" evidence="9">
    <location>
        <begin position="160"/>
        <end position="170"/>
    </location>
</feature>
<evidence type="ECO:0000313" key="11">
    <source>
        <dbReference type="EMBL" id="GMN24875.1"/>
    </source>
</evidence>
<keyword evidence="12" id="KW-1185">Reference proteome</keyword>
<feature type="compositionally biased region" description="Low complexity" evidence="9">
    <location>
        <begin position="330"/>
        <end position="341"/>
    </location>
</feature>
<keyword evidence="4 8" id="KW-0238">DNA-binding</keyword>
<organism evidence="11 12">
    <name type="scientific">Ficus carica</name>
    <name type="common">Common fig</name>
    <dbReference type="NCBI Taxonomy" id="3494"/>
    <lineage>
        <taxon>Eukaryota</taxon>
        <taxon>Viridiplantae</taxon>
        <taxon>Streptophyta</taxon>
        <taxon>Embryophyta</taxon>
        <taxon>Tracheophyta</taxon>
        <taxon>Spermatophyta</taxon>
        <taxon>Magnoliopsida</taxon>
        <taxon>eudicotyledons</taxon>
        <taxon>Gunneridae</taxon>
        <taxon>Pentapetalae</taxon>
        <taxon>rosids</taxon>
        <taxon>fabids</taxon>
        <taxon>Rosales</taxon>
        <taxon>Moraceae</taxon>
        <taxon>Ficeae</taxon>
        <taxon>Ficus</taxon>
    </lineage>
</organism>
<dbReference type="Pfam" id="PF05920">
    <property type="entry name" value="Homeobox_KN"/>
    <property type="match status" value="1"/>
</dbReference>
<evidence type="ECO:0000256" key="6">
    <source>
        <dbReference type="ARBA" id="ARBA00023163"/>
    </source>
</evidence>
<keyword evidence="3" id="KW-0805">Transcription regulation</keyword>
<dbReference type="SMART" id="SM00389">
    <property type="entry name" value="HOX"/>
    <property type="match status" value="1"/>
</dbReference>
<dbReference type="EMBL" id="BTGU01000001">
    <property type="protein sequence ID" value="GMN24875.1"/>
    <property type="molecule type" value="Genomic_DNA"/>
</dbReference>
<evidence type="ECO:0000313" key="12">
    <source>
        <dbReference type="Proteomes" id="UP001187192"/>
    </source>
</evidence>
<evidence type="ECO:0000256" key="8">
    <source>
        <dbReference type="PROSITE-ProRule" id="PRU00108"/>
    </source>
</evidence>
<feature type="region of interest" description="Disordered" evidence="9">
    <location>
        <begin position="294"/>
        <end position="316"/>
    </location>
</feature>
<reference evidence="11" key="1">
    <citation type="submission" date="2023-07" db="EMBL/GenBank/DDBJ databases">
        <title>draft genome sequence of fig (Ficus carica).</title>
        <authorList>
            <person name="Takahashi T."/>
            <person name="Nishimura K."/>
        </authorList>
    </citation>
    <scope>NUCLEOTIDE SEQUENCE</scope>
</reference>
<feature type="domain" description="Homeobox" evidence="10">
    <location>
        <begin position="510"/>
        <end position="573"/>
    </location>
</feature>
<sequence length="684" mass="75306">METGTGFRPDQSHVPQQSRRDKLRIQQVSSSVVQNSHLNLELDHHNFPNNLDQFTLLHHQDHSVVHVRNAARHAGFLYDVPSSINIPSEMLDFSRNAKDHNIVTVAATGPRDQQDLEMSNVVRDHQNELAFLPLSYVNRSTALRFDTAENHQNDHHQNWSSTSTGTSTRVVSDSNLQGLSLSLSSINPQLQGSSGLELDLPINKAVSTKSSGHIGQLCSIPKPSIISKACGKSLQDIVGVSSGGYRSTAGPLGPFTGYATILKSSRFLKPAQQLLDDFCGSKVMMNMEGATFDVDDHNNSERLSGEVSGSANSGEGVNANEFSEAVAKRASNNNNSCASSSTLYGSNEMSEEHGGVGSNVSFGSSRPEQAQQKKAKLLYMQEELSNNIFGDSVCIVRFGKVSRKYRQYRQQMQMVVSSFESVAGLSSATPYISVALKAVARHFRCLKSAIADQLIHTRKALGEDLPSPTTGSSSKGGDHAVSTFRLKYMEQSFQKHKSGGANMAFPEPQQHIWRPQRGLPERSVAILRAWLFEHFLHPYPTDTDKHMLATQTGLTRNQVSNWFINARVRVWKPMVEEIHTLETKGLADQVDKSSGKHDANPTRNDHQASTKLGTSHVMTGKPLECPGPGYPTGNLKLGADQQQQQSQEKRLRLECQVPTSMSGTLMGFIPYQRSGLEVWSRTNQ</sequence>
<evidence type="ECO:0000259" key="10">
    <source>
        <dbReference type="PROSITE" id="PS50071"/>
    </source>
</evidence>
<dbReference type="InterPro" id="IPR009057">
    <property type="entry name" value="Homeodomain-like_sf"/>
</dbReference>
<dbReference type="SMART" id="SM00574">
    <property type="entry name" value="POX"/>
    <property type="match status" value="1"/>
</dbReference>
<evidence type="ECO:0000256" key="5">
    <source>
        <dbReference type="ARBA" id="ARBA00023155"/>
    </source>
</evidence>
<accession>A0AA87Z428</accession>
<dbReference type="AlphaFoldDB" id="A0AA87Z428"/>
<dbReference type="PANTHER" id="PTHR11850">
    <property type="entry name" value="HOMEOBOX PROTEIN TRANSCRIPTION FACTORS"/>
    <property type="match status" value="1"/>
</dbReference>
<feature type="compositionally biased region" description="Basic and acidic residues" evidence="9">
    <location>
        <begin position="294"/>
        <end position="304"/>
    </location>
</feature>
<evidence type="ECO:0000256" key="3">
    <source>
        <dbReference type="ARBA" id="ARBA00023015"/>
    </source>
</evidence>
<feature type="region of interest" description="Disordered" evidence="9">
    <location>
        <begin position="330"/>
        <end position="367"/>
    </location>
</feature>
<dbReference type="InterPro" id="IPR050224">
    <property type="entry name" value="TALE_homeobox"/>
</dbReference>
<evidence type="ECO:0000256" key="1">
    <source>
        <dbReference type="ARBA" id="ARBA00004123"/>
    </source>
</evidence>
<evidence type="ECO:0000256" key="4">
    <source>
        <dbReference type="ARBA" id="ARBA00023125"/>
    </source>
</evidence>
<keyword evidence="6" id="KW-0804">Transcription</keyword>
<feature type="region of interest" description="Disordered" evidence="9">
    <location>
        <begin position="149"/>
        <end position="170"/>
    </location>
</feature>
<keyword evidence="7 8" id="KW-0539">Nucleus</keyword>
<dbReference type="GO" id="GO:0003677">
    <property type="term" value="F:DNA binding"/>
    <property type="evidence" value="ECO:0007669"/>
    <property type="project" value="UniProtKB-UniRule"/>
</dbReference>
<comment type="caution">
    <text evidence="11">The sequence shown here is derived from an EMBL/GenBank/DDBJ whole genome shotgun (WGS) entry which is preliminary data.</text>
</comment>
<dbReference type="Gene3D" id="1.10.10.60">
    <property type="entry name" value="Homeodomain-like"/>
    <property type="match status" value="1"/>
</dbReference>
<name>A0AA87Z428_FICCA</name>
<comment type="similarity">
    <text evidence="2">Belongs to the TALE/BELL homeobox family.</text>
</comment>
<proteinExistence type="inferred from homology"/>
<dbReference type="InterPro" id="IPR008422">
    <property type="entry name" value="KN_HD"/>
</dbReference>
<comment type="subcellular location">
    <subcellularLocation>
        <location evidence="1 8">Nucleus</location>
    </subcellularLocation>
</comment>
<feature type="compositionally biased region" description="Basic and acidic residues" evidence="9">
    <location>
        <begin position="589"/>
        <end position="608"/>
    </location>
</feature>
<evidence type="ECO:0000256" key="2">
    <source>
        <dbReference type="ARBA" id="ARBA00006454"/>
    </source>
</evidence>
<evidence type="ECO:0000256" key="9">
    <source>
        <dbReference type="SAM" id="MobiDB-lite"/>
    </source>
</evidence>
<dbReference type="GO" id="GO:0005634">
    <property type="term" value="C:nucleus"/>
    <property type="evidence" value="ECO:0007669"/>
    <property type="project" value="UniProtKB-SubCell"/>
</dbReference>
<dbReference type="InterPro" id="IPR006563">
    <property type="entry name" value="POX_dom"/>
</dbReference>
<dbReference type="SUPFAM" id="SSF46689">
    <property type="entry name" value="Homeodomain-like"/>
    <property type="match status" value="1"/>
</dbReference>
<feature type="region of interest" description="Disordered" evidence="9">
    <location>
        <begin position="1"/>
        <end position="23"/>
    </location>
</feature>
<dbReference type="Proteomes" id="UP001187192">
    <property type="component" value="Unassembled WGS sequence"/>
</dbReference>
<feature type="region of interest" description="Disordered" evidence="9">
    <location>
        <begin position="586"/>
        <end position="617"/>
    </location>
</feature>
<dbReference type="FunFam" id="1.10.10.60:FF:000117">
    <property type="entry name" value="BEL1-like homeodomain protein 9"/>
    <property type="match status" value="1"/>
</dbReference>
<protein>
    <recommendedName>
        <fullName evidence="10">Homeobox domain-containing protein</fullName>
    </recommendedName>
</protein>
<evidence type="ECO:0000256" key="7">
    <source>
        <dbReference type="ARBA" id="ARBA00023242"/>
    </source>
</evidence>
<dbReference type="InterPro" id="IPR001356">
    <property type="entry name" value="HD"/>
</dbReference>
<gene>
    <name evidence="11" type="ORF">TIFTF001_000725</name>
</gene>
<dbReference type="GO" id="GO:0006355">
    <property type="term" value="P:regulation of DNA-templated transcription"/>
    <property type="evidence" value="ECO:0007669"/>
    <property type="project" value="InterPro"/>
</dbReference>
<feature type="DNA-binding region" description="Homeobox" evidence="8">
    <location>
        <begin position="512"/>
        <end position="574"/>
    </location>
</feature>
<dbReference type="CDD" id="cd00086">
    <property type="entry name" value="homeodomain"/>
    <property type="match status" value="1"/>
</dbReference>